<dbReference type="AlphaFoldDB" id="A0A7I8IGA1"/>
<feature type="transmembrane region" description="Helical" evidence="1">
    <location>
        <begin position="79"/>
        <end position="99"/>
    </location>
</feature>
<evidence type="ECO:0000313" key="2">
    <source>
        <dbReference type="EMBL" id="CAA2616751.1"/>
    </source>
</evidence>
<dbReference type="EMBL" id="CACRZD030000002">
    <property type="protein sequence ID" value="CAA6656425.1"/>
    <property type="molecule type" value="Genomic_DNA"/>
</dbReference>
<protein>
    <submittedName>
        <fullName evidence="2">Uncharacterized protein</fullName>
    </submittedName>
</protein>
<accession>A0A7I8IGA1</accession>
<dbReference type="PANTHER" id="PTHR37726">
    <property type="entry name" value="TRANSMEMBRANE PROTEIN"/>
    <property type="match status" value="1"/>
</dbReference>
<dbReference type="Proteomes" id="UP001189122">
    <property type="component" value="Unassembled WGS sequence"/>
</dbReference>
<dbReference type="EMBL" id="LR743589">
    <property type="protein sequence ID" value="CAA2616751.1"/>
    <property type="molecule type" value="Genomic_DNA"/>
</dbReference>
<keyword evidence="1" id="KW-0812">Transmembrane</keyword>
<organism evidence="2">
    <name type="scientific">Spirodela intermedia</name>
    <name type="common">Intermediate duckweed</name>
    <dbReference type="NCBI Taxonomy" id="51605"/>
    <lineage>
        <taxon>Eukaryota</taxon>
        <taxon>Viridiplantae</taxon>
        <taxon>Streptophyta</taxon>
        <taxon>Embryophyta</taxon>
        <taxon>Tracheophyta</taxon>
        <taxon>Spermatophyta</taxon>
        <taxon>Magnoliopsida</taxon>
        <taxon>Liliopsida</taxon>
        <taxon>Araceae</taxon>
        <taxon>Lemnoideae</taxon>
        <taxon>Spirodela</taxon>
    </lineage>
</organism>
<evidence type="ECO:0000313" key="3">
    <source>
        <dbReference type="Proteomes" id="UP001189122"/>
    </source>
</evidence>
<keyword evidence="1" id="KW-0472">Membrane</keyword>
<reference evidence="2 3" key="1">
    <citation type="submission" date="2019-12" db="EMBL/GenBank/DDBJ databases">
        <authorList>
            <person name="Scholz U."/>
            <person name="Mascher M."/>
            <person name="Fiebig A."/>
        </authorList>
    </citation>
    <scope>NUCLEOTIDE SEQUENCE</scope>
</reference>
<keyword evidence="1" id="KW-1133">Transmembrane helix</keyword>
<sequence>MEDIVKVFFKCTKWQREETSDPLICPYSYFCDSVYPGDYSAAVDVSIFLLSAVSYAFAVAATLLDLAGESPAVDWTQRLRVLLPSGPVVLPALLLALVNGHRTGAAIPLSSIGPAFFQLVLLSALAFENPPERTLRHVLLFRLDAVILPYYTGLDALLRSTLSGECPTCVCRQEVLVVGGNLVSYRGWSTATFAVAGTLLCRFGSLLCGEEKIGVAVKSAVEASPGC</sequence>
<evidence type="ECO:0000256" key="1">
    <source>
        <dbReference type="SAM" id="Phobius"/>
    </source>
</evidence>
<keyword evidence="3" id="KW-1185">Reference proteome</keyword>
<gene>
    <name evidence="2" type="ORF">SI7747_02002965</name>
</gene>
<proteinExistence type="predicted"/>
<feature type="transmembrane region" description="Helical" evidence="1">
    <location>
        <begin position="105"/>
        <end position="127"/>
    </location>
</feature>
<dbReference type="PANTHER" id="PTHR37726:SF1">
    <property type="entry name" value="TRANSMEMBRANE PROTEIN"/>
    <property type="match status" value="1"/>
</dbReference>
<feature type="transmembrane region" description="Helical" evidence="1">
    <location>
        <begin position="45"/>
        <end position="67"/>
    </location>
</feature>
<name>A0A7I8IGA1_SPIIN</name>